<dbReference type="InterPro" id="IPR016192">
    <property type="entry name" value="APOBEC/CMP_deaminase_Zn-bd"/>
</dbReference>
<feature type="domain" description="CMP/dCMP-type deaminase" evidence="3">
    <location>
        <begin position="11"/>
        <end position="92"/>
    </location>
</feature>
<dbReference type="AlphaFoldDB" id="A0A6C0J7C9"/>
<evidence type="ECO:0000313" key="4">
    <source>
        <dbReference type="EMBL" id="QHU01562.1"/>
    </source>
</evidence>
<dbReference type="GO" id="GO:0008270">
    <property type="term" value="F:zinc ion binding"/>
    <property type="evidence" value="ECO:0007669"/>
    <property type="project" value="InterPro"/>
</dbReference>
<sequence>MSIFNQLLQRRARQGDNGQHRHGAFAVSIGKRQTYMYGFNQIRANNKSIHAELDALRKCGKGTYDIYVCRLNMGCSCPCQNCIERMIHLKKRGINIRRIYYTDGINDDGTLKITRSNFSELYDKKDTLQISQGYRV</sequence>
<dbReference type="InterPro" id="IPR002125">
    <property type="entry name" value="CMP_dCMP_dom"/>
</dbReference>
<dbReference type="PROSITE" id="PS00903">
    <property type="entry name" value="CYT_DCMP_DEAMINASES_1"/>
    <property type="match status" value="1"/>
</dbReference>
<reference evidence="4" key="1">
    <citation type="journal article" date="2020" name="Nature">
        <title>Giant virus diversity and host interactions through global metagenomics.</title>
        <authorList>
            <person name="Schulz F."/>
            <person name="Roux S."/>
            <person name="Paez-Espino D."/>
            <person name="Jungbluth S."/>
            <person name="Walsh D.A."/>
            <person name="Denef V.J."/>
            <person name="McMahon K.D."/>
            <person name="Konstantinidis K.T."/>
            <person name="Eloe-Fadrosh E.A."/>
            <person name="Kyrpides N.C."/>
            <person name="Woyke T."/>
        </authorList>
    </citation>
    <scope>NUCLEOTIDE SEQUENCE</scope>
    <source>
        <strain evidence="4">GVMAG-M-3300025874-2</strain>
    </source>
</reference>
<dbReference type="Pfam" id="PF00383">
    <property type="entry name" value="dCMP_cyt_deam_1"/>
    <property type="match status" value="1"/>
</dbReference>
<proteinExistence type="predicted"/>
<evidence type="ECO:0000256" key="2">
    <source>
        <dbReference type="ARBA" id="ARBA00022833"/>
    </source>
</evidence>
<dbReference type="EMBL" id="MN740346">
    <property type="protein sequence ID" value="QHU01562.1"/>
    <property type="molecule type" value="Genomic_DNA"/>
</dbReference>
<dbReference type="InterPro" id="IPR016193">
    <property type="entry name" value="Cytidine_deaminase-like"/>
</dbReference>
<dbReference type="SUPFAM" id="SSF53927">
    <property type="entry name" value="Cytidine deaminase-like"/>
    <property type="match status" value="1"/>
</dbReference>
<dbReference type="Gene3D" id="3.40.140.10">
    <property type="entry name" value="Cytidine Deaminase, domain 2"/>
    <property type="match status" value="1"/>
</dbReference>
<organism evidence="4">
    <name type="scientific">viral metagenome</name>
    <dbReference type="NCBI Taxonomy" id="1070528"/>
    <lineage>
        <taxon>unclassified sequences</taxon>
        <taxon>metagenomes</taxon>
        <taxon>organismal metagenomes</taxon>
    </lineage>
</organism>
<evidence type="ECO:0000259" key="3">
    <source>
        <dbReference type="Pfam" id="PF00383"/>
    </source>
</evidence>
<keyword evidence="2" id="KW-0862">Zinc</keyword>
<dbReference type="GO" id="GO:0016787">
    <property type="term" value="F:hydrolase activity"/>
    <property type="evidence" value="ECO:0007669"/>
    <property type="project" value="InterPro"/>
</dbReference>
<keyword evidence="1" id="KW-0479">Metal-binding</keyword>
<name>A0A6C0J7C9_9ZZZZ</name>
<accession>A0A6C0J7C9</accession>
<protein>
    <recommendedName>
        <fullName evidence="3">CMP/dCMP-type deaminase domain-containing protein</fullName>
    </recommendedName>
</protein>
<evidence type="ECO:0000256" key="1">
    <source>
        <dbReference type="ARBA" id="ARBA00022723"/>
    </source>
</evidence>